<evidence type="ECO:0008006" key="11">
    <source>
        <dbReference type="Google" id="ProtNLM"/>
    </source>
</evidence>
<keyword evidence="10" id="KW-1185">Reference proteome</keyword>
<evidence type="ECO:0000256" key="5">
    <source>
        <dbReference type="SAM" id="MobiDB-lite"/>
    </source>
</evidence>
<evidence type="ECO:0000259" key="8">
    <source>
        <dbReference type="PROSITE" id="PS51778"/>
    </source>
</evidence>
<feature type="transmembrane region" description="Helical" evidence="6">
    <location>
        <begin position="1257"/>
        <end position="1279"/>
    </location>
</feature>
<dbReference type="EMBL" id="JARTCD010000001">
    <property type="protein sequence ID" value="KAJ8664115.1"/>
    <property type="molecule type" value="Genomic_DNA"/>
</dbReference>
<feature type="compositionally biased region" description="Low complexity" evidence="5">
    <location>
        <begin position="1172"/>
        <end position="1189"/>
    </location>
</feature>
<sequence>MLAPGSQSSPFPTLITVHDAVTDSPIYRTNVVHWDEQLDLFEKWLSALSTHMKHYIEKLNRFNADTLVICDKARPPPNLDGGLIALPLTGTAFNRLTMTLQSTIACQTKLALELQNNFVEPLHQHAKNYLKDFKEFRKQHDRALDRYETQLQKYAALSKNKDPTVMRDEAIRLHEARKVYVHLSGQHMMRVVNFRGLLANLLVERFSSNMKTKEAFDELSHVWKDLNSSIGRWKQWLVDDQQTCIYELRKLQQVRERVESEYLQLMQPRKELSAYMGSPLPINGSKSATKPKTQPFSKWGYLFSRISRHTWTRRWCFIYNEHFGWCTVSNKPSRAMVTVEEKISLASCDVKLVTDTDRRYCFEVVVRPSQTSYILQAETDDELRDWISCFQGATLLYKSRKPSSAGHRESMDNQSLVDSFPSSSPSPSSSFTAGSPTRVSPKSRSTTMITAPKDISVTLSGTAPLCHLSRIAHPDDISGLTSKAMDESQWSIDTASAMVMYNSNSLSNYDGMSLITCLSLSPVLVWEAASLRGISGTYVPSTLWGVPWPILGTTLLGERSASLPSVIAVDKTTVSWPLSRDSSLDMAVNLDNYDYPTENILLRQLFGGLSHDEVVLDVFIGLLRRHNKNIVDTLNSFDSVSLDSFDQELNSQLAHLTMAPPSEYGYGYAGKAFITQHNLWFYSFSMLAFVNTAVIRLKSIKDIRVVKDGASISNRDHALIVDVLTENNELTPVALSIPEEDINTVAERLRLAVDNAKSENPISLAELYAKITRISQRHRHRSSSLLSADSLGSPGETRRKKKRLSFRALGASRPSITSRRPVEVITNTDEKLTLNIAPPAQEHTEKPEIVVDDSAVIVSSPAQVASGNGTSEQNKLAVPVEPESESEPEPEPVDPDELPSHITAPDGPKDCACDQHLDKVEIEHEFPISAKRLYGLMFSDECNVTPKTNGGVWEGKTSGTEGHDLRVTPWEKENDETKRTLKYIMPVSNPIVRMKEAEVVETQVLLKKEDYLCYVVQISTKTAALPYADAFIPSVRYCITWIDKSRCKLTCSLGVAWVKSVFVRGIVTRAAMKAMGENMNVFLPVIQEAADKIAADVEAQRQTASTPKKKKSKKRQSQGARQPADESNENIADESSVDTSSVEERKQPTPHAAESIRRPMTQSSPPTQIQGSKTPTTPQPTKQPQSSSSEKSRNQLPPAILTNAIQLPRSPQRVKKHKEIAHQQQKEQQQKKEQQQRQQSKQTSKQRYATKYVRRIVPYRVAILLLGLILSITCIWQVWRFIYRSNAIAAAYEGGGGVLTAATSESSSTREVKMMYLRDIEHGVISNSLHPMYADSESFRMFTAVNNKNSDDGSSRNTDITYKWSSPRYLQAAIDLDLSRDRLASLRHDLLMIFKTLNKMDLDLRESEYVNWLLDSRVHCHRSIEARDHPLPDCHEVIYQLDTLFYKKHKDSMF</sequence>
<comment type="subcellular location">
    <subcellularLocation>
        <location evidence="1">Membrane</location>
    </subcellularLocation>
</comment>
<dbReference type="InterPro" id="IPR011993">
    <property type="entry name" value="PH-like_dom_sf"/>
</dbReference>
<feature type="region of interest" description="Disordered" evidence="5">
    <location>
        <begin position="782"/>
        <end position="802"/>
    </location>
</feature>
<evidence type="ECO:0000313" key="10">
    <source>
        <dbReference type="Proteomes" id="UP001234581"/>
    </source>
</evidence>
<dbReference type="GO" id="GO:0140268">
    <property type="term" value="C:endoplasmic reticulum-plasma membrane contact site"/>
    <property type="evidence" value="ECO:0007669"/>
    <property type="project" value="TreeGrafter"/>
</dbReference>
<feature type="region of interest" description="Disordered" evidence="5">
    <location>
        <begin position="1098"/>
        <end position="1247"/>
    </location>
</feature>
<evidence type="ECO:0000256" key="1">
    <source>
        <dbReference type="ARBA" id="ARBA00004370"/>
    </source>
</evidence>
<feature type="compositionally biased region" description="Polar residues" evidence="5">
    <location>
        <begin position="862"/>
        <end position="874"/>
    </location>
</feature>
<dbReference type="InterPro" id="IPR027267">
    <property type="entry name" value="AH/BAR_dom_sf"/>
</dbReference>
<dbReference type="SMART" id="SM00233">
    <property type="entry name" value="PH"/>
    <property type="match status" value="1"/>
</dbReference>
<feature type="compositionally biased region" description="Polar residues" evidence="5">
    <location>
        <begin position="1160"/>
        <end position="1171"/>
    </location>
</feature>
<evidence type="ECO:0000259" key="7">
    <source>
        <dbReference type="PROSITE" id="PS50003"/>
    </source>
</evidence>
<feature type="region of interest" description="Disordered" evidence="5">
    <location>
        <begin position="862"/>
        <end position="912"/>
    </location>
</feature>
<proteinExistence type="predicted"/>
<dbReference type="GO" id="GO:0120015">
    <property type="term" value="F:sterol transfer activity"/>
    <property type="evidence" value="ECO:0007669"/>
    <property type="project" value="TreeGrafter"/>
</dbReference>
<dbReference type="PANTHER" id="PTHR23319">
    <property type="entry name" value="GRAM DOMAIN CONTAINING 1B, ISOFORM E"/>
    <property type="match status" value="1"/>
</dbReference>
<evidence type="ECO:0000256" key="2">
    <source>
        <dbReference type="ARBA" id="ARBA00022692"/>
    </source>
</evidence>
<evidence type="ECO:0000313" key="9">
    <source>
        <dbReference type="EMBL" id="KAJ8664115.1"/>
    </source>
</evidence>
<reference evidence="9 10" key="1">
    <citation type="submission" date="2023-03" db="EMBL/GenBank/DDBJ databases">
        <title>Genome sequence of Lichtheimia ornata CBS 291.66.</title>
        <authorList>
            <person name="Mohabir J.T."/>
            <person name="Shea T.P."/>
            <person name="Kurbessoian T."/>
            <person name="Berby B."/>
            <person name="Fontaine J."/>
            <person name="Livny J."/>
            <person name="Gnirke A."/>
            <person name="Stajich J.E."/>
            <person name="Cuomo C.A."/>
        </authorList>
    </citation>
    <scope>NUCLEOTIDE SEQUENCE [LARGE SCALE GENOMIC DNA]</scope>
    <source>
        <strain evidence="9">CBS 291.66</strain>
    </source>
</reference>
<comment type="caution">
    <text evidence="9">The sequence shown here is derived from an EMBL/GenBank/DDBJ whole genome shotgun (WGS) entry which is preliminary data.</text>
</comment>
<dbReference type="InterPro" id="IPR051482">
    <property type="entry name" value="Cholesterol_transport"/>
</dbReference>
<dbReference type="PROSITE" id="PS50003">
    <property type="entry name" value="PH_DOMAIN"/>
    <property type="match status" value="1"/>
</dbReference>
<evidence type="ECO:0000256" key="4">
    <source>
        <dbReference type="ARBA" id="ARBA00023136"/>
    </source>
</evidence>
<evidence type="ECO:0000256" key="6">
    <source>
        <dbReference type="SAM" id="Phobius"/>
    </source>
</evidence>
<dbReference type="GO" id="GO:0032366">
    <property type="term" value="P:intracellular sterol transport"/>
    <property type="evidence" value="ECO:0007669"/>
    <property type="project" value="TreeGrafter"/>
</dbReference>
<keyword evidence="4 6" id="KW-0472">Membrane</keyword>
<protein>
    <recommendedName>
        <fullName evidence="11">Transcription factor</fullName>
    </recommendedName>
</protein>
<dbReference type="RefSeq" id="XP_058349027.1">
    <property type="nucleotide sequence ID" value="XM_058480504.1"/>
</dbReference>
<evidence type="ECO:0000256" key="3">
    <source>
        <dbReference type="ARBA" id="ARBA00022989"/>
    </source>
</evidence>
<dbReference type="Pfam" id="PF16746">
    <property type="entry name" value="BAR_3"/>
    <property type="match status" value="1"/>
</dbReference>
<feature type="domain" description="PH" evidence="7">
    <location>
        <begin position="295"/>
        <end position="395"/>
    </location>
</feature>
<feature type="compositionally biased region" description="Low complexity" evidence="5">
    <location>
        <begin position="783"/>
        <end position="793"/>
    </location>
</feature>
<dbReference type="Proteomes" id="UP001234581">
    <property type="component" value="Unassembled WGS sequence"/>
</dbReference>
<dbReference type="PANTHER" id="PTHR23319:SF4">
    <property type="entry name" value="GRAM DOMAIN CONTAINING 1B, ISOFORM E"/>
    <property type="match status" value="1"/>
</dbReference>
<dbReference type="GO" id="GO:0032934">
    <property type="term" value="F:sterol binding"/>
    <property type="evidence" value="ECO:0007669"/>
    <property type="project" value="TreeGrafter"/>
</dbReference>
<dbReference type="InterPro" id="IPR004148">
    <property type="entry name" value="BAR_dom"/>
</dbReference>
<keyword evidence="2 6" id="KW-0812">Transmembrane</keyword>
<dbReference type="SUPFAM" id="SSF50729">
    <property type="entry name" value="PH domain-like"/>
    <property type="match status" value="1"/>
</dbReference>
<feature type="compositionally biased region" description="Acidic residues" evidence="5">
    <location>
        <begin position="1126"/>
        <end position="1136"/>
    </location>
</feature>
<gene>
    <name evidence="9" type="ORF">O0I10_000393</name>
</gene>
<feature type="domain" description="VASt" evidence="8">
    <location>
        <begin position="917"/>
        <end position="1094"/>
    </location>
</feature>
<dbReference type="Pfam" id="PF00169">
    <property type="entry name" value="PH"/>
    <property type="match status" value="1"/>
</dbReference>
<dbReference type="Gene3D" id="2.30.29.30">
    <property type="entry name" value="Pleckstrin-homology domain (PH domain)/Phosphotyrosine-binding domain (PTB)"/>
    <property type="match status" value="1"/>
</dbReference>
<accession>A0AAD7Y5H1</accession>
<dbReference type="Gene3D" id="1.20.1270.60">
    <property type="entry name" value="Arfaptin homology (AH) domain/BAR domain"/>
    <property type="match status" value="1"/>
</dbReference>
<dbReference type="InterPro" id="IPR001849">
    <property type="entry name" value="PH_domain"/>
</dbReference>
<dbReference type="GO" id="GO:0005789">
    <property type="term" value="C:endoplasmic reticulum membrane"/>
    <property type="evidence" value="ECO:0007669"/>
    <property type="project" value="TreeGrafter"/>
</dbReference>
<feature type="compositionally biased region" description="Acidic residues" evidence="5">
    <location>
        <begin position="882"/>
        <end position="897"/>
    </location>
</feature>
<dbReference type="Pfam" id="PF16016">
    <property type="entry name" value="VASt"/>
    <property type="match status" value="1"/>
</dbReference>
<feature type="region of interest" description="Disordered" evidence="5">
    <location>
        <begin position="401"/>
        <end position="447"/>
    </location>
</feature>
<feature type="compositionally biased region" description="Low complexity" evidence="5">
    <location>
        <begin position="419"/>
        <end position="431"/>
    </location>
</feature>
<feature type="compositionally biased region" description="Basic and acidic residues" evidence="5">
    <location>
        <begin position="1220"/>
        <end position="1235"/>
    </location>
</feature>
<dbReference type="GO" id="GO:0005886">
    <property type="term" value="C:plasma membrane"/>
    <property type="evidence" value="ECO:0007669"/>
    <property type="project" value="TreeGrafter"/>
</dbReference>
<feature type="compositionally biased region" description="Polar residues" evidence="5">
    <location>
        <begin position="432"/>
        <end position="447"/>
    </location>
</feature>
<dbReference type="GeneID" id="83207815"/>
<keyword evidence="3 6" id="KW-1133">Transmembrane helix</keyword>
<dbReference type="SUPFAM" id="SSF103657">
    <property type="entry name" value="BAR/IMD domain-like"/>
    <property type="match status" value="1"/>
</dbReference>
<dbReference type="PROSITE" id="PS51778">
    <property type="entry name" value="VAST"/>
    <property type="match status" value="1"/>
</dbReference>
<feature type="compositionally biased region" description="Basic residues" evidence="5">
    <location>
        <begin position="1107"/>
        <end position="1116"/>
    </location>
</feature>
<name>A0AAD7Y5H1_9FUNG</name>
<dbReference type="InterPro" id="IPR031968">
    <property type="entry name" value="VASt"/>
</dbReference>
<feature type="compositionally biased region" description="Low complexity" evidence="5">
    <location>
        <begin position="1236"/>
        <end position="1247"/>
    </location>
</feature>
<organism evidence="9 10">
    <name type="scientific">Lichtheimia ornata</name>
    <dbReference type="NCBI Taxonomy" id="688661"/>
    <lineage>
        <taxon>Eukaryota</taxon>
        <taxon>Fungi</taxon>
        <taxon>Fungi incertae sedis</taxon>
        <taxon>Mucoromycota</taxon>
        <taxon>Mucoromycotina</taxon>
        <taxon>Mucoromycetes</taxon>
        <taxon>Mucorales</taxon>
        <taxon>Lichtheimiaceae</taxon>
        <taxon>Lichtheimia</taxon>
    </lineage>
</organism>